<gene>
    <name evidence="3" type="ORF">BINO364_LOCUS8321</name>
</gene>
<sequence length="116" mass="12776">MLVKTKQRIQTILSSVQGRERDESARRGGGGLVRRLDRINREDVAVYALGLVKFGYYTVLVCVLSLDKQVPCVRRGRQHGGRQTPTAGRGKTGFLSPLPRADPNSTKSNTNYCDAA</sequence>
<feature type="non-terminal residue" evidence="3">
    <location>
        <position position="116"/>
    </location>
</feature>
<dbReference type="AlphaFoldDB" id="A0A8J9ULY8"/>
<name>A0A8J9ULY8_9NEOP</name>
<reference evidence="3" key="1">
    <citation type="submission" date="2021-12" db="EMBL/GenBank/DDBJ databases">
        <authorList>
            <person name="Martin H S."/>
        </authorList>
    </citation>
    <scope>NUCLEOTIDE SEQUENCE</scope>
</reference>
<keyword evidence="4" id="KW-1185">Reference proteome</keyword>
<dbReference type="Proteomes" id="UP000838878">
    <property type="component" value="Chromosome 3"/>
</dbReference>
<evidence type="ECO:0000313" key="3">
    <source>
        <dbReference type="EMBL" id="CAH0722347.1"/>
    </source>
</evidence>
<evidence type="ECO:0000313" key="4">
    <source>
        <dbReference type="Proteomes" id="UP000838878"/>
    </source>
</evidence>
<proteinExistence type="predicted"/>
<organism evidence="3 4">
    <name type="scientific">Brenthis ino</name>
    <name type="common">lesser marbled fritillary</name>
    <dbReference type="NCBI Taxonomy" id="405034"/>
    <lineage>
        <taxon>Eukaryota</taxon>
        <taxon>Metazoa</taxon>
        <taxon>Ecdysozoa</taxon>
        <taxon>Arthropoda</taxon>
        <taxon>Hexapoda</taxon>
        <taxon>Insecta</taxon>
        <taxon>Pterygota</taxon>
        <taxon>Neoptera</taxon>
        <taxon>Endopterygota</taxon>
        <taxon>Lepidoptera</taxon>
        <taxon>Glossata</taxon>
        <taxon>Ditrysia</taxon>
        <taxon>Papilionoidea</taxon>
        <taxon>Nymphalidae</taxon>
        <taxon>Heliconiinae</taxon>
        <taxon>Argynnini</taxon>
        <taxon>Brenthis</taxon>
    </lineage>
</organism>
<accession>A0A8J9ULY8</accession>
<evidence type="ECO:0000256" key="1">
    <source>
        <dbReference type="SAM" id="MobiDB-lite"/>
    </source>
</evidence>
<protein>
    <submittedName>
        <fullName evidence="3">Uncharacterized protein</fullName>
    </submittedName>
</protein>
<evidence type="ECO:0000256" key="2">
    <source>
        <dbReference type="SAM" id="Phobius"/>
    </source>
</evidence>
<dbReference type="EMBL" id="OV170223">
    <property type="protein sequence ID" value="CAH0722347.1"/>
    <property type="molecule type" value="Genomic_DNA"/>
</dbReference>
<feature type="transmembrane region" description="Helical" evidence="2">
    <location>
        <begin position="44"/>
        <end position="66"/>
    </location>
</feature>
<keyword evidence="2" id="KW-0812">Transmembrane</keyword>
<feature type="compositionally biased region" description="Polar residues" evidence="1">
    <location>
        <begin position="103"/>
        <end position="116"/>
    </location>
</feature>
<keyword evidence="2" id="KW-0472">Membrane</keyword>
<keyword evidence="2" id="KW-1133">Transmembrane helix</keyword>
<feature type="region of interest" description="Disordered" evidence="1">
    <location>
        <begin position="75"/>
        <end position="116"/>
    </location>
</feature>